<comment type="caution">
    <text evidence="1">The sequence shown here is derived from an EMBL/GenBank/DDBJ whole genome shotgun (WGS) entry which is preliminary data.</text>
</comment>
<sequence>MQAYVNILLEDIAAGHRPADYYKKSRKNSPEENLEESLQESEQFVSQEGRAGVERYCGLKRESFPPGDQLSEGQLTQINEAFVTMMKSWNLEVAFPDDLPQPRRYELLMDILVRPVMIFKHGFYCFDFCTGSPEGCELGEYCSCLKSEYYHP</sequence>
<gene>
    <name evidence="1" type="ORF">GCM10009119_35420</name>
</gene>
<dbReference type="Proteomes" id="UP001500469">
    <property type="component" value="Unassembled WGS sequence"/>
</dbReference>
<organism evidence="1 2">
    <name type="scientific">Algoriphagus jejuensis</name>
    <dbReference type="NCBI Taxonomy" id="419934"/>
    <lineage>
        <taxon>Bacteria</taxon>
        <taxon>Pseudomonadati</taxon>
        <taxon>Bacteroidota</taxon>
        <taxon>Cytophagia</taxon>
        <taxon>Cytophagales</taxon>
        <taxon>Cyclobacteriaceae</taxon>
        <taxon>Algoriphagus</taxon>
    </lineage>
</organism>
<dbReference type="RefSeq" id="WP_343854009.1">
    <property type="nucleotide sequence ID" value="NZ_BAAAFI010000045.1"/>
</dbReference>
<proteinExistence type="predicted"/>
<accession>A0ABN1N4F0</accession>
<evidence type="ECO:0000313" key="2">
    <source>
        <dbReference type="Proteomes" id="UP001500469"/>
    </source>
</evidence>
<evidence type="ECO:0000313" key="1">
    <source>
        <dbReference type="EMBL" id="GAA0880572.1"/>
    </source>
</evidence>
<dbReference type="EMBL" id="BAAAFI010000045">
    <property type="protein sequence ID" value="GAA0880572.1"/>
    <property type="molecule type" value="Genomic_DNA"/>
</dbReference>
<reference evidence="1 2" key="1">
    <citation type="journal article" date="2019" name="Int. J. Syst. Evol. Microbiol.">
        <title>The Global Catalogue of Microorganisms (GCM) 10K type strain sequencing project: providing services to taxonomists for standard genome sequencing and annotation.</title>
        <authorList>
            <consortium name="The Broad Institute Genomics Platform"/>
            <consortium name="The Broad Institute Genome Sequencing Center for Infectious Disease"/>
            <person name="Wu L."/>
            <person name="Ma J."/>
        </authorList>
    </citation>
    <scope>NUCLEOTIDE SEQUENCE [LARGE SCALE GENOMIC DNA]</scope>
    <source>
        <strain evidence="1 2">JCM 16112</strain>
    </source>
</reference>
<keyword evidence="2" id="KW-1185">Reference proteome</keyword>
<protein>
    <submittedName>
        <fullName evidence="1">Uncharacterized protein</fullName>
    </submittedName>
</protein>
<name>A0ABN1N4F0_9BACT</name>